<sequence>MSEAVLAANDGKNLVMEVEGRRYARYAVKTHVITDKDDIVEVCQRYAGPLLQDNDTLFISEKIVACTQKRAIPMKDIHPRKLAVFLSKHVQKTPVGIGLGIPETMEMALQECGTLRILFAAFVSVIGKIFGKHGWFYHVAGEKARAIDGPCDYTLPPYNEYVVLGPTDPDEVALRVSKALGHPVTVVDANDLGVNILGVSDPSMSRERLAAIIKDNPLDQKSQQTPLGIIRPEN</sequence>
<organism evidence="2 3">
    <name type="scientific">Gehongia tenuis</name>
    <dbReference type="NCBI Taxonomy" id="2763655"/>
    <lineage>
        <taxon>Bacteria</taxon>
        <taxon>Bacillati</taxon>
        <taxon>Bacillota</taxon>
        <taxon>Clostridia</taxon>
        <taxon>Christensenellales</taxon>
        <taxon>Christensenellaceae</taxon>
        <taxon>Gehongia</taxon>
    </lineage>
</organism>
<accession>A0A926D5H6</accession>
<evidence type="ECO:0000259" key="1">
    <source>
        <dbReference type="Pfam" id="PF01996"/>
    </source>
</evidence>
<dbReference type="RefSeq" id="WP_249316394.1">
    <property type="nucleotide sequence ID" value="NZ_JACRSR010000003.1"/>
</dbReference>
<keyword evidence="2" id="KW-0436">Ligase</keyword>
<reference evidence="2" key="1">
    <citation type="submission" date="2020-08" db="EMBL/GenBank/DDBJ databases">
        <title>Genome public.</title>
        <authorList>
            <person name="Liu C."/>
            <person name="Sun Q."/>
        </authorList>
    </citation>
    <scope>NUCLEOTIDE SEQUENCE</scope>
    <source>
        <strain evidence="2">NSJ-53</strain>
    </source>
</reference>
<dbReference type="InterPro" id="IPR002847">
    <property type="entry name" value="F420-0_gamma-glut_ligase-dom"/>
</dbReference>
<gene>
    <name evidence="2" type="ORF">H8696_07920</name>
</gene>
<proteinExistence type="predicted"/>
<keyword evidence="3" id="KW-1185">Reference proteome</keyword>
<dbReference type="AlphaFoldDB" id="A0A926D5H6"/>
<feature type="domain" description="Coenzyme F420:L-glutamate ligase-like" evidence="1">
    <location>
        <begin position="28"/>
        <end position="182"/>
    </location>
</feature>
<protein>
    <submittedName>
        <fullName evidence="2">Coenzyme F420-0:L-glutamate ligase</fullName>
    </submittedName>
</protein>
<dbReference type="SUPFAM" id="SSF144010">
    <property type="entry name" value="CofE-like"/>
    <property type="match status" value="1"/>
</dbReference>
<comment type="caution">
    <text evidence="2">The sequence shown here is derived from an EMBL/GenBank/DDBJ whole genome shotgun (WGS) entry which is preliminary data.</text>
</comment>
<name>A0A926D5H6_9FIRM</name>
<dbReference type="EMBL" id="JACRSR010000003">
    <property type="protein sequence ID" value="MBC8531774.1"/>
    <property type="molecule type" value="Genomic_DNA"/>
</dbReference>
<evidence type="ECO:0000313" key="2">
    <source>
        <dbReference type="EMBL" id="MBC8531774.1"/>
    </source>
</evidence>
<dbReference type="Pfam" id="PF01996">
    <property type="entry name" value="F420_ligase"/>
    <property type="match status" value="1"/>
</dbReference>
<dbReference type="Gene3D" id="3.30.1330.100">
    <property type="entry name" value="CofE-like"/>
    <property type="match status" value="1"/>
</dbReference>
<dbReference type="Proteomes" id="UP000623172">
    <property type="component" value="Unassembled WGS sequence"/>
</dbReference>
<evidence type="ECO:0000313" key="3">
    <source>
        <dbReference type="Proteomes" id="UP000623172"/>
    </source>
</evidence>
<dbReference type="GO" id="GO:0016874">
    <property type="term" value="F:ligase activity"/>
    <property type="evidence" value="ECO:0007669"/>
    <property type="project" value="UniProtKB-KW"/>
</dbReference>